<keyword evidence="9" id="KW-1185">Reference proteome</keyword>
<dbReference type="Pfam" id="PF26254">
    <property type="entry name" value="Ig_TRAPPC9-Trs120_1st"/>
    <property type="match status" value="1"/>
</dbReference>
<dbReference type="STRING" id="1664694.A0A0N1HCD7"/>
<feature type="domain" description="Trs120/TRAPPC9 third Ig-like" evidence="6">
    <location>
        <begin position="960"/>
        <end position="1140"/>
    </location>
</feature>
<dbReference type="InterPro" id="IPR058568">
    <property type="entry name" value="Ig_TRAPPC9_Trs120_4th"/>
</dbReference>
<dbReference type="GeneID" id="28741785"/>
<feature type="domain" description="Trs120/TRAPPC9 first Ig-like" evidence="5">
    <location>
        <begin position="626"/>
        <end position="808"/>
    </location>
</feature>
<dbReference type="Pfam" id="PF26283">
    <property type="entry name" value="Ig_TRAPPC9-Trs120_4th"/>
    <property type="match status" value="1"/>
</dbReference>
<dbReference type="InterPro" id="IPR058567">
    <property type="entry name" value="Ig_TRAPPC9_Trs120_3rd"/>
</dbReference>
<name>A0A0N1HCD7_9EURO</name>
<dbReference type="OrthoDB" id="27962at2759"/>
<dbReference type="RefSeq" id="XP_018001396.1">
    <property type="nucleotide sequence ID" value="XM_018149905.1"/>
</dbReference>
<gene>
    <name evidence="8" type="ORF">AB675_9378</name>
</gene>
<proteinExistence type="predicted"/>
<organism evidence="8 9">
    <name type="scientific">Cyphellophora attinorum</name>
    <dbReference type="NCBI Taxonomy" id="1664694"/>
    <lineage>
        <taxon>Eukaryota</taxon>
        <taxon>Fungi</taxon>
        <taxon>Dikarya</taxon>
        <taxon>Ascomycota</taxon>
        <taxon>Pezizomycotina</taxon>
        <taxon>Eurotiomycetes</taxon>
        <taxon>Chaetothyriomycetidae</taxon>
        <taxon>Chaetothyriales</taxon>
        <taxon>Cyphellophoraceae</taxon>
        <taxon>Cyphellophora</taxon>
    </lineage>
</organism>
<feature type="domain" description="Trs120/TRAPPC9 N-terminal" evidence="3">
    <location>
        <begin position="11"/>
        <end position="140"/>
    </location>
</feature>
<evidence type="ECO:0000313" key="8">
    <source>
        <dbReference type="EMBL" id="KPI41433.1"/>
    </source>
</evidence>
<dbReference type="VEuPathDB" id="FungiDB:AB675_9378"/>
<dbReference type="Pfam" id="PF26280">
    <property type="entry name" value="Ig_TRAPPC9-Trs120_2nd"/>
    <property type="match status" value="1"/>
</dbReference>
<evidence type="ECO:0000256" key="1">
    <source>
        <dbReference type="ARBA" id="ARBA00004555"/>
    </source>
</evidence>
<feature type="domain" description="Trs120/TRAPPC9 TPR region" evidence="4">
    <location>
        <begin position="325"/>
        <end position="611"/>
    </location>
</feature>
<dbReference type="GO" id="GO:0005802">
    <property type="term" value="C:trans-Golgi network"/>
    <property type="evidence" value="ECO:0007669"/>
    <property type="project" value="TreeGrafter"/>
</dbReference>
<accession>A0A0N1HCD7</accession>
<dbReference type="PANTHER" id="PTHR21512:SF5">
    <property type="entry name" value="TRAFFICKING PROTEIN PARTICLE COMPLEX SUBUNIT 9"/>
    <property type="match status" value="1"/>
</dbReference>
<evidence type="ECO:0000259" key="7">
    <source>
        <dbReference type="Pfam" id="PF26283"/>
    </source>
</evidence>
<dbReference type="Pfam" id="PF26251">
    <property type="entry name" value="TPR_TRAPPC9-Trs120"/>
    <property type="match status" value="1"/>
</dbReference>
<evidence type="ECO:0000259" key="6">
    <source>
        <dbReference type="Pfam" id="PF26282"/>
    </source>
</evidence>
<dbReference type="Pfam" id="PF08626">
    <property type="entry name" value="TRAPPC9-Trs120"/>
    <property type="match status" value="2"/>
</dbReference>
<evidence type="ECO:0000259" key="4">
    <source>
        <dbReference type="Pfam" id="PF26251"/>
    </source>
</evidence>
<dbReference type="PANTHER" id="PTHR21512">
    <property type="entry name" value="TRAFFICKING PROTEIN PARTICLE COMPLEX SUBUNIT 9"/>
    <property type="match status" value="1"/>
</dbReference>
<evidence type="ECO:0000256" key="2">
    <source>
        <dbReference type="ARBA" id="ARBA00023034"/>
    </source>
</evidence>
<keyword evidence="2" id="KW-0333">Golgi apparatus</keyword>
<dbReference type="InterPro" id="IPR058563">
    <property type="entry name" value="Trs120_TRAPPC9_N"/>
</dbReference>
<feature type="domain" description="Trs120/TRAPPC9 N-terminal" evidence="3">
    <location>
        <begin position="212"/>
        <end position="281"/>
    </location>
</feature>
<dbReference type="InterPro" id="IPR058565">
    <property type="entry name" value="Ig_TRAPPC9_Trs120_1st"/>
</dbReference>
<reference evidence="8 9" key="1">
    <citation type="submission" date="2015-06" db="EMBL/GenBank/DDBJ databases">
        <title>Draft genome of the ant-associated black yeast Phialophora attae CBS 131958.</title>
        <authorList>
            <person name="Moreno L.F."/>
            <person name="Stielow B.J."/>
            <person name="de Hoog S."/>
            <person name="Vicente V.A."/>
            <person name="Weiss V.A."/>
            <person name="de Vries M."/>
            <person name="Cruz L.M."/>
            <person name="Souza E.M."/>
        </authorList>
    </citation>
    <scope>NUCLEOTIDE SEQUENCE [LARGE SCALE GENOMIC DNA]</scope>
    <source>
        <strain evidence="8 9">CBS 131958</strain>
    </source>
</reference>
<evidence type="ECO:0000259" key="3">
    <source>
        <dbReference type="Pfam" id="PF08626"/>
    </source>
</evidence>
<evidence type="ECO:0000313" key="9">
    <source>
        <dbReference type="Proteomes" id="UP000038010"/>
    </source>
</evidence>
<dbReference type="Proteomes" id="UP000038010">
    <property type="component" value="Unassembled WGS sequence"/>
</dbReference>
<dbReference type="InterPro" id="IPR058564">
    <property type="entry name" value="TPR_TRAPPC9_Trs120"/>
</dbReference>
<evidence type="ECO:0000259" key="5">
    <source>
        <dbReference type="Pfam" id="PF26254"/>
    </source>
</evidence>
<feature type="domain" description="Trs120/TRAPPC9 fourth Ig-like" evidence="7">
    <location>
        <begin position="1145"/>
        <end position="1293"/>
    </location>
</feature>
<dbReference type="EMBL" id="LFJN01000009">
    <property type="protein sequence ID" value="KPI41433.1"/>
    <property type="molecule type" value="Genomic_DNA"/>
</dbReference>
<dbReference type="InterPro" id="IPR013935">
    <property type="entry name" value="Trs120_TRAPPC9"/>
</dbReference>
<dbReference type="Pfam" id="PF26282">
    <property type="entry name" value="Ig_TRAPPC9-Trs120_3rd"/>
    <property type="match status" value="1"/>
</dbReference>
<protein>
    <submittedName>
        <fullName evidence="8">Transport protein particle subunit</fullName>
    </submittedName>
</protein>
<comment type="caution">
    <text evidence="8">The sequence shown here is derived from an EMBL/GenBank/DDBJ whole genome shotgun (WGS) entry which is preliminary data.</text>
</comment>
<sequence>MGFDPYWPTCLATINTTIVPATAILPERFDEIYQALTQQRCMPLSQMSKSKFSRNDLVNSSDYRQGSVFFDFGRSFSDNGTQALAFEPNSRTQLLIGIHDSSSLGQEDETNLDTALEALRTFAAARQRDVVCILLAFGTNVAESRSGIAVFQDSASESIEAGLQHAYSLWSKQVCRIADGLSPATLFTPANSETSNAVPPNEDVPRDADINTGKRRYTIVLGLLNLYTGAWPDALRRLSEGITLAREAGDPMWQARAIESLVLCMAFLVWQGSSFDLPSVCEQAYSTSQLMSKSIFARAASLNGSTQPKTNAALSSAQQWLKYAPVLLEAVLGVYEHVASFAEEDIPYIALTQSRIRTLNLLAFASRSHHDTLIEDLDKFLLEKQLPSSLGVMPSSAGIDIANQLSAALPTSEEALLTSDGVAATLAAVSCLSATGVGRRQAFMLRGLLQGLVPAISKARTAGAAEASVHHASTPAADSPRQSNVRVSMGLRSLALTTARSYGSLVSSSDDSGQSPILTKSMIEQNLVAWCGEHTGGDLPLKTDILLLCIALCESVGDIAGSSQLVSALLRLSVINPLVSLNSEPAKLVISANEQGRLLDRLKRWSENAESTGVPISTLSWDDFLVRDIQVVQQGSRPPLLSHAPNELSLVDEASGPQVRDPFIFNPFARSTTVQAAPVVAADETVVFSVQLQNPLEVPVDVSDIRLAAEGCQFTPTRHSVVLGPLSSQIFTLTGVASEAGTLKITGCKATVEGCQMQTFPTMKAKWLPPLKVKQQMSRSNQMENRKKFSQEEMKVADPFVLELTVIQRQPELEVASMSLTQTSLMLLEGEKRTFSLSVRNTSEMIPANLVLLTSNDNISRGLRESLSRKDLMAVDTYEVQHQLKHRQALQISNTAQQQNQIDAKETKEYEVDLFGRAGLSEASVHVDFAHLGAHLADIKQTFYTRQIRCPLALTVNGSIEVVRCNVLSVQGELPSDIQKHSKPGHSEHVNGTSWSSAPDGVCMLSLDLRNVWPQPLTVELQSLFDLEATPISEQNTYTAIETIQPGHVSRVILVIPRLFVENAFAPILNLDAKKQFVVDTSTMRPEAEAAMRENFWYREELLKHITGTWKEEKSGRQGEIDLRKGIRLNLNARMIDVLRVEHVEISYSLIADSEDSTENALRKLSVAHYQLQIESFATLHVKVRNRSNERLSLLLRLQPCLRDQPHNIALDLSRRLAWSGVLQQVLHPPLDPGEEREAKLGLLVLAAGLYEVSATVEEVKPRSKASTPTRIRLELAADRRIWHARMPCLIDAVKAIA</sequence>
<comment type="subcellular location">
    <subcellularLocation>
        <location evidence="1">Golgi apparatus</location>
    </subcellularLocation>
</comment>